<evidence type="ECO:0000313" key="2">
    <source>
        <dbReference type="Proteomes" id="UP000041254"/>
    </source>
</evidence>
<evidence type="ECO:0000313" key="1">
    <source>
        <dbReference type="EMBL" id="CEM04638.1"/>
    </source>
</evidence>
<protein>
    <submittedName>
        <fullName evidence="1">Uncharacterized protein</fullName>
    </submittedName>
</protein>
<dbReference type="VEuPathDB" id="CryptoDB:Vbra_14063"/>
<dbReference type="EMBL" id="CDMY01000355">
    <property type="protein sequence ID" value="CEM04638.1"/>
    <property type="molecule type" value="Genomic_DNA"/>
</dbReference>
<reference evidence="1 2" key="1">
    <citation type="submission" date="2014-11" db="EMBL/GenBank/DDBJ databases">
        <authorList>
            <person name="Zhu J."/>
            <person name="Qi W."/>
            <person name="Song R."/>
        </authorList>
    </citation>
    <scope>NUCLEOTIDE SEQUENCE [LARGE SCALE GENOMIC DNA]</scope>
</reference>
<keyword evidence="2" id="KW-1185">Reference proteome</keyword>
<organism evidence="1 2">
    <name type="scientific">Vitrella brassicaformis (strain CCMP3155)</name>
    <dbReference type="NCBI Taxonomy" id="1169540"/>
    <lineage>
        <taxon>Eukaryota</taxon>
        <taxon>Sar</taxon>
        <taxon>Alveolata</taxon>
        <taxon>Colpodellida</taxon>
        <taxon>Vitrellaceae</taxon>
        <taxon>Vitrella</taxon>
    </lineage>
</organism>
<accession>A0A0G4EZR4</accession>
<dbReference type="InParanoid" id="A0A0G4EZR4"/>
<dbReference type="Proteomes" id="UP000041254">
    <property type="component" value="Unassembled WGS sequence"/>
</dbReference>
<gene>
    <name evidence="1" type="ORF">Vbra_14063</name>
</gene>
<sequence length="77" mass="8243">MGRRLAQVICPEICSLRIGRDAATDVNRQRAPSADADLHGLWMQLGSAVALLTDSVRRPSLRSPESGVLISSLPSVC</sequence>
<name>A0A0G4EZR4_VITBC</name>
<proteinExistence type="predicted"/>
<dbReference type="AlphaFoldDB" id="A0A0G4EZR4"/>